<comment type="pathway">
    <text evidence="6">Amino-acid degradation; L-kynurenine degradation; kynurenate from L-kynurenine: step 1/2.</text>
</comment>
<accession>A0A8J5CFU2</accession>
<comment type="catalytic activity">
    <reaction evidence="7">
        <text>L-kynurenine + 2-oxoglutarate = kynurenate + L-glutamate + H2O</text>
        <dbReference type="Rhea" id="RHEA:65560"/>
        <dbReference type="ChEBI" id="CHEBI:15377"/>
        <dbReference type="ChEBI" id="CHEBI:16810"/>
        <dbReference type="ChEBI" id="CHEBI:29985"/>
        <dbReference type="ChEBI" id="CHEBI:57959"/>
        <dbReference type="ChEBI" id="CHEBI:58454"/>
        <dbReference type="EC" id="2.6.1.7"/>
    </reaction>
    <physiologicalReaction direction="left-to-right" evidence="7">
        <dbReference type="Rhea" id="RHEA:65561"/>
    </physiologicalReaction>
</comment>
<evidence type="ECO:0000256" key="5">
    <source>
        <dbReference type="ARBA" id="ARBA00022898"/>
    </source>
</evidence>
<comment type="cofactor">
    <cofactor evidence="1">
        <name>pyridoxal 5'-phosphate</name>
        <dbReference type="ChEBI" id="CHEBI:597326"/>
    </cofactor>
</comment>
<dbReference type="InterPro" id="IPR015421">
    <property type="entry name" value="PyrdxlP-dep_Trfase_major"/>
</dbReference>
<comment type="catalytic activity">
    <reaction evidence="8">
        <text>an S-substituted L-cysteine + H2O = a thiol + pyruvate + NH4(+)</text>
        <dbReference type="Rhea" id="RHEA:18121"/>
        <dbReference type="ChEBI" id="CHEBI:15361"/>
        <dbReference type="ChEBI" id="CHEBI:15377"/>
        <dbReference type="ChEBI" id="CHEBI:28938"/>
        <dbReference type="ChEBI" id="CHEBI:29256"/>
        <dbReference type="ChEBI" id="CHEBI:58717"/>
        <dbReference type="EC" id="4.4.1.13"/>
    </reaction>
    <physiologicalReaction direction="left-to-right" evidence="8">
        <dbReference type="Rhea" id="RHEA:18122"/>
    </physiologicalReaction>
</comment>
<dbReference type="InterPro" id="IPR051326">
    <property type="entry name" value="Kynurenine-oxoglutarate_AT"/>
</dbReference>
<dbReference type="PANTHER" id="PTHR43807">
    <property type="entry name" value="FI04487P"/>
    <property type="match status" value="1"/>
</dbReference>
<dbReference type="AlphaFoldDB" id="A0A8J5CFU2"/>
<feature type="domain" description="Aminotransferase class I/classII large" evidence="9">
    <location>
        <begin position="244"/>
        <end position="616"/>
    </location>
</feature>
<evidence type="ECO:0000259" key="9">
    <source>
        <dbReference type="Pfam" id="PF00155"/>
    </source>
</evidence>
<dbReference type="InterPro" id="IPR015424">
    <property type="entry name" value="PyrdxlP-dep_Trfase"/>
</dbReference>
<dbReference type="InterPro" id="IPR004839">
    <property type="entry name" value="Aminotransferase_I/II_large"/>
</dbReference>
<dbReference type="EMBL" id="QNUK01000002">
    <property type="protein sequence ID" value="KAF5909761.1"/>
    <property type="molecule type" value="Genomic_DNA"/>
</dbReference>
<dbReference type="Gene3D" id="3.40.640.10">
    <property type="entry name" value="Type I PLP-dependent aspartate aminotransferase-like (Major domain)"/>
    <property type="match status" value="3"/>
</dbReference>
<keyword evidence="11" id="KW-1185">Reference proteome</keyword>
<dbReference type="InterPro" id="IPR015422">
    <property type="entry name" value="PyrdxlP-dep_Trfase_small"/>
</dbReference>
<feature type="non-terminal residue" evidence="10">
    <location>
        <position position="1"/>
    </location>
</feature>
<reference evidence="10" key="1">
    <citation type="submission" date="2020-07" db="EMBL/GenBank/DDBJ databases">
        <title>Clarias magur genome sequencing, assembly and annotation.</title>
        <authorList>
            <person name="Kushwaha B."/>
            <person name="Kumar R."/>
            <person name="Das P."/>
            <person name="Joshi C.G."/>
            <person name="Kumar D."/>
            <person name="Nagpure N.S."/>
            <person name="Pandey M."/>
            <person name="Agarwal S."/>
            <person name="Srivastava S."/>
            <person name="Singh M."/>
            <person name="Sahoo L."/>
            <person name="Jayasankar P."/>
            <person name="Meher P.K."/>
            <person name="Koringa P.G."/>
            <person name="Iquebal M.A."/>
            <person name="Das S.P."/>
            <person name="Bit A."/>
            <person name="Patnaik S."/>
            <person name="Patel N."/>
            <person name="Shah T.M."/>
            <person name="Hinsu A."/>
            <person name="Jena J.K."/>
        </authorList>
    </citation>
    <scope>NUCLEOTIDE SEQUENCE</scope>
    <source>
        <strain evidence="10">CIFAMagur01</strain>
        <tissue evidence="10">Testis</tissue>
    </source>
</reference>
<dbReference type="PANTHER" id="PTHR43807:SF14">
    <property type="entry name" value="KYNURENINE--OXOGLUTARATE TRANSAMINASE 1"/>
    <property type="match status" value="1"/>
</dbReference>
<keyword evidence="4" id="KW-0808">Transferase</keyword>
<evidence type="ECO:0000256" key="8">
    <source>
        <dbReference type="ARBA" id="ARBA00049325"/>
    </source>
</evidence>
<feature type="domain" description="Aminotransferase class I/classII large" evidence="9">
    <location>
        <begin position="647"/>
        <end position="1017"/>
    </location>
</feature>
<gene>
    <name evidence="10" type="primary">kyat1</name>
    <name evidence="10" type="ORF">DAT39_000391</name>
</gene>
<dbReference type="SUPFAM" id="SSF53383">
    <property type="entry name" value="PLP-dependent transferases"/>
    <property type="match status" value="3"/>
</dbReference>
<dbReference type="CDD" id="cd00609">
    <property type="entry name" value="AAT_like"/>
    <property type="match status" value="3"/>
</dbReference>
<comment type="caution">
    <text evidence="10">The sequence shown here is derived from an EMBL/GenBank/DDBJ whole genome shotgun (WGS) entry which is preliminary data.</text>
</comment>
<evidence type="ECO:0000313" key="11">
    <source>
        <dbReference type="Proteomes" id="UP000727407"/>
    </source>
</evidence>
<organism evidence="10 11">
    <name type="scientific">Clarias magur</name>
    <name type="common">Asian catfish</name>
    <name type="synonym">Macropteronotus magur</name>
    <dbReference type="NCBI Taxonomy" id="1594786"/>
    <lineage>
        <taxon>Eukaryota</taxon>
        <taxon>Metazoa</taxon>
        <taxon>Chordata</taxon>
        <taxon>Craniata</taxon>
        <taxon>Vertebrata</taxon>
        <taxon>Euteleostomi</taxon>
        <taxon>Actinopterygii</taxon>
        <taxon>Neopterygii</taxon>
        <taxon>Teleostei</taxon>
        <taxon>Ostariophysi</taxon>
        <taxon>Siluriformes</taxon>
        <taxon>Clariidae</taxon>
        <taxon>Clarias</taxon>
    </lineage>
</organism>
<dbReference type="GO" id="GO:0005739">
    <property type="term" value="C:mitochondrion"/>
    <property type="evidence" value="ECO:0007669"/>
    <property type="project" value="TreeGrafter"/>
</dbReference>
<keyword evidence="3" id="KW-0032">Aminotransferase</keyword>
<dbReference type="Proteomes" id="UP000727407">
    <property type="component" value="Unassembled WGS sequence"/>
</dbReference>
<dbReference type="OrthoDB" id="2414662at2759"/>
<dbReference type="Pfam" id="PF00155">
    <property type="entry name" value="Aminotran_1_2"/>
    <property type="match status" value="3"/>
</dbReference>
<comment type="similarity">
    <text evidence="2">Belongs to the class-I pyridoxal-phosphate-dependent aminotransferase family.</text>
</comment>
<protein>
    <submittedName>
        <fullName evidence="10">Kynurenine--oxoglutarate transaminase 1-like</fullName>
    </submittedName>
</protein>
<dbReference type="GO" id="GO:0030170">
    <property type="term" value="F:pyridoxal phosphate binding"/>
    <property type="evidence" value="ECO:0007669"/>
    <property type="project" value="InterPro"/>
</dbReference>
<evidence type="ECO:0000256" key="7">
    <source>
        <dbReference type="ARBA" id="ARBA00047478"/>
    </source>
</evidence>
<dbReference type="FunFam" id="3.40.640.10:FF:000264">
    <property type="entry name" value="Kynurenine--oxoglutarate transaminase 1"/>
    <property type="match status" value="2"/>
</dbReference>
<keyword evidence="5" id="KW-0663">Pyridoxal phosphate</keyword>
<feature type="non-terminal residue" evidence="10">
    <location>
        <position position="1019"/>
    </location>
</feature>
<evidence type="ECO:0000256" key="6">
    <source>
        <dbReference type="ARBA" id="ARBA00024016"/>
    </source>
</evidence>
<name>A0A8J5CFU2_CLAMG</name>
<evidence type="ECO:0000313" key="10">
    <source>
        <dbReference type="EMBL" id="KAF5909761.1"/>
    </source>
</evidence>
<feature type="domain" description="Aminotransferase class I/classII large" evidence="9">
    <location>
        <begin position="2"/>
        <end position="212"/>
    </location>
</feature>
<evidence type="ECO:0000256" key="4">
    <source>
        <dbReference type="ARBA" id="ARBA00022679"/>
    </source>
</evidence>
<evidence type="ECO:0000256" key="3">
    <source>
        <dbReference type="ARBA" id="ARBA00022576"/>
    </source>
</evidence>
<sequence length="1019" mass="115049">VYRREELQMIADLCIKHDVICFSDEVYEWLTYDGAEHIKIASLPGMWERTVTISSAGKTFSATGIKVGWAIGPGHLLKHLQTIHQNSLYHCPTLNQEAIAVAFEREYELFGREESYFKQLPTQLQAKRLRLAECLRSVGLQPILPEGGYFMITDISSLKVDLEGSSSKDESYDYKFVKWLIKEKRLGAIPVSAFYSPGSKAGFQNYIRFCFVKINMSRQLHARRLEKVEKNMWVEFSQLEAKYKVVNLGQGFPDFSPPSFLLESLCNTVNGGSSMHQYTRCFGHPALVRVLAKFFGRILAREIDPMQEILVSVGANGALFCAFQALVDEGDEVIIVEPFFDCYEAMTLMAGGKPVYVPLKPQKVTGPAVSSADWVLCPEELASKFTSRTKAIIINNPNNPLGKVYRREELQMIADLCIKHDVICVSDEVYEWLTYDGAEHIKTASLPGMWERTVTISSAGKTFSATGIKVGWAIGPEHLLKHLQTIHQNSLYHCPTLNQEAVALAFEREYELFGREESYFKQLPTQLLAKRLRLAECLRSVGLQPILPEGGYFMITDISSLKVDLDDSSSKDEPYDYGFVKWLIKEKHLSAIPVSAFYSSESKAGFQNYIRFCFVKINMSRQLHARRLEKVQKNVWVEFTQLAAKYKVVNLGQGFPDFSPPSFLLESLCNTVNGGSSMHQYTRCFGHPALVRVLAKFFGRILAREIDPMQEILVSVGAYGALFCAFQALVDEGDEVIIVEPFFDCYETMTLMGGGKPVYVPLKPQKVAGPDVSSADWVLCPEELASKFTSRTKAIIINNPNNPLGKVYRREELQMIADLCIKHDVICFSDEVYEWLTYDGAEHIKIASLPGMWERTVTIGSAGKTFSATGIKVGWAIGPGHLLKHLQTIHQNSLYHCPTLNQEAVAVAFEREYEMFGREESYFKQLPTQLQAKRLRLAECLRSIGLQPILPEGGYFMITDISSIKVDLDDSSSKDEPYDYGFVKWLIKEKRLGAIPVSAFYSSESRAGFQNYIRFCFVK</sequence>
<evidence type="ECO:0000256" key="1">
    <source>
        <dbReference type="ARBA" id="ARBA00001933"/>
    </source>
</evidence>
<dbReference type="Gene3D" id="3.90.1150.10">
    <property type="entry name" value="Aspartate Aminotransferase, domain 1"/>
    <property type="match status" value="3"/>
</dbReference>
<dbReference type="GO" id="GO:0016212">
    <property type="term" value="F:kynurenine-oxoglutarate transaminase activity"/>
    <property type="evidence" value="ECO:0007669"/>
    <property type="project" value="UniProtKB-EC"/>
</dbReference>
<evidence type="ECO:0000256" key="2">
    <source>
        <dbReference type="ARBA" id="ARBA00007441"/>
    </source>
</evidence>
<dbReference type="FunFam" id="3.90.1150.10:FF:000021">
    <property type="entry name" value="Kynurenine--oxoglutarate transaminase 3"/>
    <property type="match status" value="3"/>
</dbReference>
<proteinExistence type="inferred from homology"/>
<dbReference type="GO" id="GO:0047804">
    <property type="term" value="F:cysteine-S-conjugate beta-lyase activity"/>
    <property type="evidence" value="ECO:0007669"/>
    <property type="project" value="UniProtKB-EC"/>
</dbReference>